<dbReference type="Proteomes" id="UP000585272">
    <property type="component" value="Unassembled WGS sequence"/>
</dbReference>
<dbReference type="Gene3D" id="3.60.21.10">
    <property type="match status" value="1"/>
</dbReference>
<dbReference type="InterPro" id="IPR029052">
    <property type="entry name" value="Metallo-depent_PP-like"/>
</dbReference>
<evidence type="ECO:0000313" key="2">
    <source>
        <dbReference type="Proteomes" id="UP000585272"/>
    </source>
</evidence>
<gene>
    <name evidence="1" type="ORF">BDZ31_002891</name>
</gene>
<comment type="caution">
    <text evidence="1">The sequence shown here is derived from an EMBL/GenBank/DDBJ whole genome shotgun (WGS) entry which is preliminary data.</text>
</comment>
<sequence length="326" mass="35934">MGLFKRDKKGGGSGAVTRMYYASDIHGSEVLWRKFLNAAGAYKADVLVMGGDVTGKVVVPLVERADGFHVDLFGQRSVVAGDQLEEMEHKIRNNGMYPHRMSGEDVERVAALSEDEREEWFADVMRVTFDRWLALADERLAEQMRCFVMPGNDDPEGVDRSIAEAAKVEECDGKIVRFGDYSMISLGYANRTPFDSPRELTEEQIFERVSALADEAGDMSRMIFNLHVPPYDSTLDTAPALDENLAVVMSGSAPKMIGVGSTAVRELIEKYQPMLSLHGHVHESPGAVHIGRTLSINPGSDYHTGRIAGVLIQLKGDTARHQFVTG</sequence>
<dbReference type="PANTHER" id="PTHR37523">
    <property type="entry name" value="METALLOPHOSPHOESTERASE"/>
    <property type="match status" value="1"/>
</dbReference>
<reference evidence="1 2" key="1">
    <citation type="submission" date="2020-08" db="EMBL/GenBank/DDBJ databases">
        <title>Genomic Encyclopedia of Archaeal and Bacterial Type Strains, Phase II (KMG-II): from individual species to whole genera.</title>
        <authorList>
            <person name="Goeker M."/>
        </authorList>
    </citation>
    <scope>NUCLEOTIDE SEQUENCE [LARGE SCALE GENOMIC DNA]</scope>
    <source>
        <strain evidence="1 2">DSM 23288</strain>
    </source>
</reference>
<accession>A0A840IEP2</accession>
<proteinExistence type="predicted"/>
<evidence type="ECO:0000313" key="1">
    <source>
        <dbReference type="EMBL" id="MBB4663302.1"/>
    </source>
</evidence>
<keyword evidence="2" id="KW-1185">Reference proteome</keyword>
<dbReference type="EMBL" id="JACHNU010000003">
    <property type="protein sequence ID" value="MBB4663302.1"/>
    <property type="molecule type" value="Genomic_DNA"/>
</dbReference>
<protein>
    <submittedName>
        <fullName evidence="1">Icc-related predicted phosphoesterase</fullName>
    </submittedName>
</protein>
<name>A0A840IEP2_9ACTN</name>
<dbReference type="AlphaFoldDB" id="A0A840IEP2"/>
<dbReference type="SUPFAM" id="SSF56300">
    <property type="entry name" value="Metallo-dependent phosphatases"/>
    <property type="match status" value="1"/>
</dbReference>
<dbReference type="RefSeq" id="WP_221243060.1">
    <property type="nucleotide sequence ID" value="NZ_JACHNU010000003.1"/>
</dbReference>
<dbReference type="PANTHER" id="PTHR37523:SF1">
    <property type="entry name" value="CALCINEURIN-LIKE PHOSPHOESTERASE DOMAIN-CONTAINING PROTEIN"/>
    <property type="match status" value="1"/>
</dbReference>
<organism evidence="1 2">
    <name type="scientific">Conexibacter arvalis</name>
    <dbReference type="NCBI Taxonomy" id="912552"/>
    <lineage>
        <taxon>Bacteria</taxon>
        <taxon>Bacillati</taxon>
        <taxon>Actinomycetota</taxon>
        <taxon>Thermoleophilia</taxon>
        <taxon>Solirubrobacterales</taxon>
        <taxon>Conexibacteraceae</taxon>
        <taxon>Conexibacter</taxon>
    </lineage>
</organism>